<sequence length="184" mass="20717">MDAMHRNCNRLLSLINNLIDYSKMENNSYVINKESVDIVYLVEETVLDMKDYIEDKGIELIFDTDVEEKSIECDKLDIERCIINLVSNAGKFTPEGGLIEVKVFDLDTEIKISVKDNGAGISEENQKIIFDRFNQGIDKTSEQKGGSGLGLTITKQIIKLHNGDIELKSKPNVGSEFIITLQVK</sequence>
<name>A0A7X2MYI7_9CLOT</name>
<gene>
    <name evidence="13" type="ORF">FYJ33_08340</name>
</gene>
<evidence type="ECO:0000313" key="13">
    <source>
        <dbReference type="EMBL" id="MSR91422.1"/>
    </source>
</evidence>
<feature type="domain" description="Histidine kinase" evidence="12">
    <location>
        <begin position="1"/>
        <end position="184"/>
    </location>
</feature>
<dbReference type="GO" id="GO:0004673">
    <property type="term" value="F:protein histidine kinase activity"/>
    <property type="evidence" value="ECO:0007669"/>
    <property type="project" value="UniProtKB-EC"/>
</dbReference>
<keyword evidence="4" id="KW-1003">Cell membrane</keyword>
<dbReference type="InterPro" id="IPR005467">
    <property type="entry name" value="His_kinase_dom"/>
</dbReference>
<keyword evidence="14" id="KW-1185">Reference proteome</keyword>
<dbReference type="InterPro" id="IPR003594">
    <property type="entry name" value="HATPase_dom"/>
</dbReference>
<keyword evidence="6" id="KW-0808">Transferase</keyword>
<reference evidence="13 14" key="1">
    <citation type="submission" date="2019-08" db="EMBL/GenBank/DDBJ databases">
        <title>In-depth cultivation of the pig gut microbiome towards novel bacterial diversity and tailored functional studies.</title>
        <authorList>
            <person name="Wylensek D."/>
            <person name="Hitch T.C.A."/>
            <person name="Clavel T."/>
        </authorList>
    </citation>
    <scope>NUCLEOTIDE SEQUENCE [LARGE SCALE GENOMIC DNA]</scope>
    <source>
        <strain evidence="13 14">WCA-383-APC-5B</strain>
    </source>
</reference>
<evidence type="ECO:0000256" key="9">
    <source>
        <dbReference type="ARBA" id="ARBA00022840"/>
    </source>
</evidence>
<comment type="catalytic activity">
    <reaction evidence="1">
        <text>ATP + protein L-histidine = ADP + protein N-phospho-L-histidine.</text>
        <dbReference type="EC" id="2.7.13.3"/>
    </reaction>
</comment>
<dbReference type="EMBL" id="VULX01000010">
    <property type="protein sequence ID" value="MSR91422.1"/>
    <property type="molecule type" value="Genomic_DNA"/>
</dbReference>
<evidence type="ECO:0000256" key="3">
    <source>
        <dbReference type="ARBA" id="ARBA00012438"/>
    </source>
</evidence>
<dbReference type="InterPro" id="IPR004358">
    <property type="entry name" value="Sig_transdc_His_kin-like_C"/>
</dbReference>
<keyword evidence="5" id="KW-0597">Phosphoprotein</keyword>
<dbReference type="GO" id="GO:0000160">
    <property type="term" value="P:phosphorelay signal transduction system"/>
    <property type="evidence" value="ECO:0007669"/>
    <property type="project" value="UniProtKB-KW"/>
</dbReference>
<proteinExistence type="predicted"/>
<evidence type="ECO:0000313" key="14">
    <source>
        <dbReference type="Proteomes" id="UP000460287"/>
    </source>
</evidence>
<keyword evidence="10" id="KW-0902">Two-component regulatory system</keyword>
<protein>
    <recommendedName>
        <fullName evidence="3">histidine kinase</fullName>
        <ecNumber evidence="3">2.7.13.3</ecNumber>
    </recommendedName>
</protein>
<dbReference type="RefSeq" id="WP_154531313.1">
    <property type="nucleotide sequence ID" value="NZ_VULX01000010.1"/>
</dbReference>
<keyword evidence="9" id="KW-0067">ATP-binding</keyword>
<evidence type="ECO:0000256" key="5">
    <source>
        <dbReference type="ARBA" id="ARBA00022553"/>
    </source>
</evidence>
<dbReference type="GO" id="GO:0005524">
    <property type="term" value="F:ATP binding"/>
    <property type="evidence" value="ECO:0007669"/>
    <property type="project" value="UniProtKB-KW"/>
</dbReference>
<dbReference type="Proteomes" id="UP000460287">
    <property type="component" value="Unassembled WGS sequence"/>
</dbReference>
<keyword evidence="11" id="KW-0472">Membrane</keyword>
<dbReference type="SMART" id="SM00387">
    <property type="entry name" value="HATPase_c"/>
    <property type="match status" value="1"/>
</dbReference>
<evidence type="ECO:0000256" key="8">
    <source>
        <dbReference type="ARBA" id="ARBA00022777"/>
    </source>
</evidence>
<dbReference type="AlphaFoldDB" id="A0A7X2MYI7"/>
<evidence type="ECO:0000256" key="4">
    <source>
        <dbReference type="ARBA" id="ARBA00022475"/>
    </source>
</evidence>
<comment type="subcellular location">
    <subcellularLocation>
        <location evidence="2">Cell membrane</location>
    </subcellularLocation>
</comment>
<keyword evidence="7" id="KW-0547">Nucleotide-binding</keyword>
<dbReference type="InterPro" id="IPR036890">
    <property type="entry name" value="HATPase_C_sf"/>
</dbReference>
<evidence type="ECO:0000256" key="10">
    <source>
        <dbReference type="ARBA" id="ARBA00023012"/>
    </source>
</evidence>
<dbReference type="Pfam" id="PF02518">
    <property type="entry name" value="HATPase_c"/>
    <property type="match status" value="1"/>
</dbReference>
<dbReference type="PANTHER" id="PTHR43711">
    <property type="entry name" value="TWO-COMPONENT HISTIDINE KINASE"/>
    <property type="match status" value="1"/>
</dbReference>
<accession>A0A7X2MYI7</accession>
<dbReference type="Gene3D" id="3.30.565.10">
    <property type="entry name" value="Histidine kinase-like ATPase, C-terminal domain"/>
    <property type="match status" value="1"/>
</dbReference>
<evidence type="ECO:0000256" key="7">
    <source>
        <dbReference type="ARBA" id="ARBA00022741"/>
    </source>
</evidence>
<dbReference type="GO" id="GO:0005886">
    <property type="term" value="C:plasma membrane"/>
    <property type="evidence" value="ECO:0007669"/>
    <property type="project" value="UniProtKB-SubCell"/>
</dbReference>
<dbReference type="PANTHER" id="PTHR43711:SF26">
    <property type="entry name" value="SENSOR HISTIDINE KINASE RCSC"/>
    <property type="match status" value="1"/>
</dbReference>
<comment type="caution">
    <text evidence="13">The sequence shown here is derived from an EMBL/GenBank/DDBJ whole genome shotgun (WGS) entry which is preliminary data.</text>
</comment>
<organism evidence="13 14">
    <name type="scientific">Inconstantimicrobium porci</name>
    <dbReference type="NCBI Taxonomy" id="2652291"/>
    <lineage>
        <taxon>Bacteria</taxon>
        <taxon>Bacillati</taxon>
        <taxon>Bacillota</taxon>
        <taxon>Clostridia</taxon>
        <taxon>Eubacteriales</taxon>
        <taxon>Clostridiaceae</taxon>
        <taxon>Inconstantimicrobium</taxon>
    </lineage>
</organism>
<dbReference type="InterPro" id="IPR050736">
    <property type="entry name" value="Sensor_HK_Regulatory"/>
</dbReference>
<dbReference type="EC" id="2.7.13.3" evidence="3"/>
<evidence type="ECO:0000256" key="1">
    <source>
        <dbReference type="ARBA" id="ARBA00000085"/>
    </source>
</evidence>
<dbReference type="PRINTS" id="PR00344">
    <property type="entry name" value="BCTRLSENSOR"/>
</dbReference>
<evidence type="ECO:0000256" key="2">
    <source>
        <dbReference type="ARBA" id="ARBA00004236"/>
    </source>
</evidence>
<evidence type="ECO:0000259" key="12">
    <source>
        <dbReference type="PROSITE" id="PS50109"/>
    </source>
</evidence>
<dbReference type="PROSITE" id="PS50109">
    <property type="entry name" value="HIS_KIN"/>
    <property type="match status" value="1"/>
</dbReference>
<dbReference type="SUPFAM" id="SSF55874">
    <property type="entry name" value="ATPase domain of HSP90 chaperone/DNA topoisomerase II/histidine kinase"/>
    <property type="match status" value="1"/>
</dbReference>
<evidence type="ECO:0000256" key="11">
    <source>
        <dbReference type="ARBA" id="ARBA00023136"/>
    </source>
</evidence>
<evidence type="ECO:0000256" key="6">
    <source>
        <dbReference type="ARBA" id="ARBA00022679"/>
    </source>
</evidence>
<dbReference type="FunFam" id="3.30.565.10:FF:000023">
    <property type="entry name" value="PAS domain-containing sensor histidine kinase"/>
    <property type="match status" value="1"/>
</dbReference>
<keyword evidence="8 13" id="KW-0418">Kinase</keyword>